<organism evidence="1">
    <name type="scientific">marine sediment metagenome</name>
    <dbReference type="NCBI Taxonomy" id="412755"/>
    <lineage>
        <taxon>unclassified sequences</taxon>
        <taxon>metagenomes</taxon>
        <taxon>ecological metagenomes</taxon>
    </lineage>
</organism>
<reference evidence="1" key="1">
    <citation type="journal article" date="2015" name="Nature">
        <title>Complex archaea that bridge the gap between prokaryotes and eukaryotes.</title>
        <authorList>
            <person name="Spang A."/>
            <person name="Saw J.H."/>
            <person name="Jorgensen S.L."/>
            <person name="Zaremba-Niedzwiedzka K."/>
            <person name="Martijn J."/>
            <person name="Lind A.E."/>
            <person name="van Eijk R."/>
            <person name="Schleper C."/>
            <person name="Guy L."/>
            <person name="Ettema T.J."/>
        </authorList>
    </citation>
    <scope>NUCLEOTIDE SEQUENCE</scope>
</reference>
<dbReference type="AlphaFoldDB" id="A0A0F9AET1"/>
<protein>
    <submittedName>
        <fullName evidence="1">Uncharacterized protein</fullName>
    </submittedName>
</protein>
<comment type="caution">
    <text evidence="1">The sequence shown here is derived from an EMBL/GenBank/DDBJ whole genome shotgun (WGS) entry which is preliminary data.</text>
</comment>
<sequence length="285" mass="34060">MKYKAIKDLNQLSDTELVIQVSEGLELIVDHFLSVEKDVRYLAEQNRQCGFNILEEVLKEEAAKFLILLDAIRCPRVPPDNFSKQLGRFSDHLAKGIYAEVYDYRPGDFGEIHRAVERECHEYYLDGPNDFDWIFRNEILQIREEKIYVDYIESDGEHMWLTPKRYYHPEMYPFTSYLRSRVVEVATALWKAGCTKPDALQLLISIWRSIKMSDDFSWHELRELNIKTLEELDKNSLLNTQDDTVCFEIIDRWLFPLYSLDIRKIKVNIEKLKDTREQRFFNMFY</sequence>
<evidence type="ECO:0000313" key="1">
    <source>
        <dbReference type="EMBL" id="KKK96795.1"/>
    </source>
</evidence>
<accession>A0A0F9AET1</accession>
<gene>
    <name evidence="1" type="ORF">LCGC14_2659190</name>
</gene>
<name>A0A0F9AET1_9ZZZZ</name>
<dbReference type="EMBL" id="LAZR01046327">
    <property type="protein sequence ID" value="KKK96795.1"/>
    <property type="molecule type" value="Genomic_DNA"/>
</dbReference>
<proteinExistence type="predicted"/>